<accession>A0A232EU89</accession>
<comment type="caution">
    <text evidence="1">The sequence shown here is derived from an EMBL/GenBank/DDBJ whole genome shotgun (WGS) entry which is preliminary data.</text>
</comment>
<reference evidence="1 2" key="1">
    <citation type="journal article" date="2017" name="Curr. Biol.">
        <title>The Evolution of Venom by Co-option of Single-Copy Genes.</title>
        <authorList>
            <person name="Martinson E.O."/>
            <person name="Mrinalini"/>
            <person name="Kelkar Y.D."/>
            <person name="Chang C.H."/>
            <person name="Werren J.H."/>
        </authorList>
    </citation>
    <scope>NUCLEOTIDE SEQUENCE [LARGE SCALE GENOMIC DNA]</scope>
    <source>
        <strain evidence="1 2">Alberta</strain>
        <tissue evidence="1">Whole body</tissue>
    </source>
</reference>
<name>A0A232EU89_9HYME</name>
<keyword evidence="2" id="KW-1185">Reference proteome</keyword>
<protein>
    <submittedName>
        <fullName evidence="1">Uncharacterized protein</fullName>
    </submittedName>
</protein>
<gene>
    <name evidence="1" type="ORF">TSAR_010801</name>
</gene>
<sequence>MSRSLHVGRFQMYKICRNDNISTNLFSIIVKKTNEVVSINVSSIMKKCIMVALENDKWYVVPLVNNLETD</sequence>
<evidence type="ECO:0000313" key="2">
    <source>
        <dbReference type="Proteomes" id="UP000215335"/>
    </source>
</evidence>
<dbReference type="AlphaFoldDB" id="A0A232EU89"/>
<evidence type="ECO:0000313" key="1">
    <source>
        <dbReference type="EMBL" id="OXU21887.1"/>
    </source>
</evidence>
<proteinExistence type="predicted"/>
<organism evidence="1 2">
    <name type="scientific">Trichomalopsis sarcophagae</name>
    <dbReference type="NCBI Taxonomy" id="543379"/>
    <lineage>
        <taxon>Eukaryota</taxon>
        <taxon>Metazoa</taxon>
        <taxon>Ecdysozoa</taxon>
        <taxon>Arthropoda</taxon>
        <taxon>Hexapoda</taxon>
        <taxon>Insecta</taxon>
        <taxon>Pterygota</taxon>
        <taxon>Neoptera</taxon>
        <taxon>Endopterygota</taxon>
        <taxon>Hymenoptera</taxon>
        <taxon>Apocrita</taxon>
        <taxon>Proctotrupomorpha</taxon>
        <taxon>Chalcidoidea</taxon>
        <taxon>Pteromalidae</taxon>
        <taxon>Pteromalinae</taxon>
        <taxon>Trichomalopsis</taxon>
    </lineage>
</organism>
<dbReference type="Proteomes" id="UP000215335">
    <property type="component" value="Unassembled WGS sequence"/>
</dbReference>
<dbReference type="EMBL" id="NNAY01002167">
    <property type="protein sequence ID" value="OXU21887.1"/>
    <property type="molecule type" value="Genomic_DNA"/>
</dbReference>